<name>A0A1J8QCN3_9AGAM</name>
<protein>
    <submittedName>
        <fullName evidence="2">Uncharacterized protein</fullName>
    </submittedName>
</protein>
<keyword evidence="1" id="KW-0472">Membrane</keyword>
<dbReference type="EMBL" id="LVVM01005234">
    <property type="protein sequence ID" value="OJA11088.1"/>
    <property type="molecule type" value="Genomic_DNA"/>
</dbReference>
<feature type="transmembrane region" description="Helical" evidence="1">
    <location>
        <begin position="48"/>
        <end position="67"/>
    </location>
</feature>
<keyword evidence="1" id="KW-0812">Transmembrane</keyword>
<dbReference type="OrthoDB" id="6509908at2759"/>
<proteinExistence type="predicted"/>
<sequence>MAESETQVDFTEPQIAYQENKEGSAILEEGKHPDLPSSSQDEFPEGGLAAWATAIGSFLVIFCTLGYSLSFGVYQGIAVLDTEWSVINLILALQTSTPGVTSQMRHHQLYRGSGA</sequence>
<gene>
    <name evidence="2" type="ORF">AZE42_08769</name>
</gene>
<comment type="caution">
    <text evidence="2">The sequence shown here is derived from an EMBL/GenBank/DDBJ whole genome shotgun (WGS) entry which is preliminary data.</text>
</comment>
<evidence type="ECO:0000256" key="1">
    <source>
        <dbReference type="SAM" id="Phobius"/>
    </source>
</evidence>
<dbReference type="AlphaFoldDB" id="A0A1J8QCN3"/>
<evidence type="ECO:0000313" key="2">
    <source>
        <dbReference type="EMBL" id="OJA11088.1"/>
    </source>
</evidence>
<dbReference type="Proteomes" id="UP000183567">
    <property type="component" value="Unassembled WGS sequence"/>
</dbReference>
<organism evidence="2 3">
    <name type="scientific">Rhizopogon vesiculosus</name>
    <dbReference type="NCBI Taxonomy" id="180088"/>
    <lineage>
        <taxon>Eukaryota</taxon>
        <taxon>Fungi</taxon>
        <taxon>Dikarya</taxon>
        <taxon>Basidiomycota</taxon>
        <taxon>Agaricomycotina</taxon>
        <taxon>Agaricomycetes</taxon>
        <taxon>Agaricomycetidae</taxon>
        <taxon>Boletales</taxon>
        <taxon>Suillineae</taxon>
        <taxon>Rhizopogonaceae</taxon>
        <taxon>Rhizopogon</taxon>
    </lineage>
</organism>
<keyword evidence="3" id="KW-1185">Reference proteome</keyword>
<reference evidence="2 3" key="1">
    <citation type="submission" date="2016-03" db="EMBL/GenBank/DDBJ databases">
        <title>Comparative genomics of the ectomycorrhizal sister species Rhizopogon vinicolor and Rhizopogon vesiculosus (Basidiomycota: Boletales) reveals a divergence of the mating type B locus.</title>
        <authorList>
            <person name="Mujic A.B."/>
            <person name="Kuo A."/>
            <person name="Tritt A."/>
            <person name="Lipzen A."/>
            <person name="Chen C."/>
            <person name="Johnson J."/>
            <person name="Sharma A."/>
            <person name="Barry K."/>
            <person name="Grigoriev I.V."/>
            <person name="Spatafora J.W."/>
        </authorList>
    </citation>
    <scope>NUCLEOTIDE SEQUENCE [LARGE SCALE GENOMIC DNA]</scope>
    <source>
        <strain evidence="2 3">AM-OR11-056</strain>
    </source>
</reference>
<keyword evidence="1" id="KW-1133">Transmembrane helix</keyword>
<accession>A0A1J8QCN3</accession>
<evidence type="ECO:0000313" key="3">
    <source>
        <dbReference type="Proteomes" id="UP000183567"/>
    </source>
</evidence>